<feature type="transmembrane region" description="Helical" evidence="2">
    <location>
        <begin position="251"/>
        <end position="269"/>
    </location>
</feature>
<name>A0A1C4V4B0_MICEC</name>
<dbReference type="AlphaFoldDB" id="A0A1C4V4B0"/>
<feature type="chain" id="PRO_5008705496" description="MYXO-CTERM domain-containing protein" evidence="3">
    <location>
        <begin position="28"/>
        <end position="279"/>
    </location>
</feature>
<evidence type="ECO:0008006" key="6">
    <source>
        <dbReference type="Google" id="ProtNLM"/>
    </source>
</evidence>
<keyword evidence="2" id="KW-1133">Transmembrane helix</keyword>
<keyword evidence="2" id="KW-0472">Membrane</keyword>
<dbReference type="RefSeq" id="WP_088980511.1">
    <property type="nucleotide sequence ID" value="NZ_LT607413.1"/>
</dbReference>
<protein>
    <recommendedName>
        <fullName evidence="6">MYXO-CTERM domain-containing protein</fullName>
    </recommendedName>
</protein>
<evidence type="ECO:0000256" key="3">
    <source>
        <dbReference type="SAM" id="SignalP"/>
    </source>
</evidence>
<dbReference type="Proteomes" id="UP000198253">
    <property type="component" value="Chromosome I"/>
</dbReference>
<gene>
    <name evidence="4" type="ORF">GA0070618_0916</name>
</gene>
<evidence type="ECO:0000313" key="5">
    <source>
        <dbReference type="Proteomes" id="UP000198253"/>
    </source>
</evidence>
<keyword evidence="3" id="KW-0732">Signal</keyword>
<dbReference type="SUPFAM" id="SSF49319">
    <property type="entry name" value="Actinoxanthin-like"/>
    <property type="match status" value="1"/>
</dbReference>
<dbReference type="InParanoid" id="A0A1C4V4B0"/>
<evidence type="ECO:0000313" key="4">
    <source>
        <dbReference type="EMBL" id="SCE78579.1"/>
    </source>
</evidence>
<dbReference type="InterPro" id="IPR027273">
    <property type="entry name" value="Neocarzinostatin-like"/>
</dbReference>
<dbReference type="OrthoDB" id="4175021at2"/>
<organism evidence="4 5">
    <name type="scientific">Micromonospora echinospora</name>
    <name type="common">Micromonospora purpurea</name>
    <dbReference type="NCBI Taxonomy" id="1877"/>
    <lineage>
        <taxon>Bacteria</taxon>
        <taxon>Bacillati</taxon>
        <taxon>Actinomycetota</taxon>
        <taxon>Actinomycetes</taxon>
        <taxon>Micromonosporales</taxon>
        <taxon>Micromonosporaceae</taxon>
        <taxon>Micromonospora</taxon>
    </lineage>
</organism>
<keyword evidence="2" id="KW-0812">Transmembrane</keyword>
<feature type="region of interest" description="Disordered" evidence="1">
    <location>
        <begin position="168"/>
        <end position="242"/>
    </location>
</feature>
<accession>A0A1C4V4B0</accession>
<evidence type="ECO:0000256" key="1">
    <source>
        <dbReference type="SAM" id="MobiDB-lite"/>
    </source>
</evidence>
<feature type="compositionally biased region" description="Gly residues" evidence="1">
    <location>
        <begin position="220"/>
        <end position="232"/>
    </location>
</feature>
<proteinExistence type="predicted"/>
<evidence type="ECO:0000256" key="2">
    <source>
        <dbReference type="SAM" id="Phobius"/>
    </source>
</evidence>
<feature type="signal peptide" evidence="3">
    <location>
        <begin position="1"/>
        <end position="27"/>
    </location>
</feature>
<reference evidence="5" key="1">
    <citation type="submission" date="2016-06" db="EMBL/GenBank/DDBJ databases">
        <authorList>
            <person name="Varghese N."/>
            <person name="Submissions Spin"/>
        </authorList>
    </citation>
    <scope>NUCLEOTIDE SEQUENCE [LARGE SCALE GENOMIC DNA]</scope>
    <source>
        <strain evidence="5">DSM 43816</strain>
    </source>
</reference>
<dbReference type="EMBL" id="LT607413">
    <property type="protein sequence ID" value="SCE78579.1"/>
    <property type="molecule type" value="Genomic_DNA"/>
</dbReference>
<dbReference type="Gene3D" id="2.60.40.230">
    <property type="entry name" value="Neocarzinostatin-like"/>
    <property type="match status" value="1"/>
</dbReference>
<feature type="compositionally biased region" description="Low complexity" evidence="1">
    <location>
        <begin position="168"/>
        <end position="219"/>
    </location>
</feature>
<sequence length="279" mass="27096">MTARLVTALVGTAVVAVGVLATAPAHADTVGSGPNGQRLTVSRTADLPRGGATVTVSGSGYDSTKGIYVAFCVDNGSGAAPSPCGGGADMGGTSGLSHWISSNPPAYGEGLAVPYGSGGTFRVQLRVSPKVGDVDCTVRRCVVSTRNDHTRGADRSQDVRIPVTFASAAAPTRTTAAPPSAPAPTGGAPASRPTGGGPATAQPTGGTTGGTASAQAAAPGDGGGAGGPGATAGGTDPAATQVTDSAGTGRWWTVVTAGLAVLLVALVAVRVRNRRRERA</sequence>
<keyword evidence="5" id="KW-1185">Reference proteome</keyword>